<name>W0DPD8_9GAMM</name>
<keyword evidence="3" id="KW-1185">Reference proteome</keyword>
<evidence type="ECO:0000256" key="1">
    <source>
        <dbReference type="SAM" id="MobiDB-lite"/>
    </source>
</evidence>
<feature type="region of interest" description="Disordered" evidence="1">
    <location>
        <begin position="71"/>
        <end position="105"/>
    </location>
</feature>
<dbReference type="RefSeq" id="WP_025367665.1">
    <property type="nucleotide sequence ID" value="NZ_CP007029.1"/>
</dbReference>
<reference evidence="2 3" key="1">
    <citation type="submission" date="2013-12" db="EMBL/GenBank/DDBJ databases">
        <authorList>
            <consortium name="DOE Joint Genome Institute"/>
            <person name="Muyzer G."/>
            <person name="Huntemann M."/>
            <person name="Han J."/>
            <person name="Chen A."/>
            <person name="Kyrpides N."/>
            <person name="Mavromatis K."/>
            <person name="Markowitz V."/>
            <person name="Palaniappan K."/>
            <person name="Ivanova N."/>
            <person name="Schaumberg A."/>
            <person name="Pati A."/>
            <person name="Liolios K."/>
            <person name="Nordberg H.P."/>
            <person name="Cantor M.N."/>
            <person name="Hua S.X."/>
            <person name="Woyke T."/>
        </authorList>
    </citation>
    <scope>NUCLEOTIDE SEQUENCE [LARGE SCALE GENOMIC DNA]</scope>
    <source>
        <strain evidence="2 3">ARh 1</strain>
    </source>
</reference>
<protein>
    <submittedName>
        <fullName evidence="2">Uncharacterized protein</fullName>
    </submittedName>
</protein>
<accession>W0DPD8</accession>
<sequence>MPAVLSAACAVAGVGLDPSLARLVFHVQRQWHRRLPPLQQIPGRRHCADAVRGGRIAALVLLRPVGDLDSDQRRLGIPPRQQGAEDQNREQQPCEQAFHRGTATG</sequence>
<dbReference type="Proteomes" id="UP000005289">
    <property type="component" value="Chromosome"/>
</dbReference>
<evidence type="ECO:0000313" key="3">
    <source>
        <dbReference type="Proteomes" id="UP000005289"/>
    </source>
</evidence>
<proteinExistence type="predicted"/>
<dbReference type="KEGG" id="tti:THITH_16895"/>
<dbReference type="EMBL" id="CP007029">
    <property type="protein sequence ID" value="AHF00322.1"/>
    <property type="molecule type" value="Genomic_DNA"/>
</dbReference>
<dbReference type="AlphaFoldDB" id="W0DPD8"/>
<evidence type="ECO:0000313" key="2">
    <source>
        <dbReference type="EMBL" id="AHF00322.1"/>
    </source>
</evidence>
<dbReference type="HOGENOM" id="CLU_2235364_0_0_6"/>
<gene>
    <name evidence="2" type="ORF">THITH_16895</name>
</gene>
<organism evidence="2 3">
    <name type="scientific">Thioalkalivibrio paradoxus ARh 1</name>
    <dbReference type="NCBI Taxonomy" id="713585"/>
    <lineage>
        <taxon>Bacteria</taxon>
        <taxon>Pseudomonadati</taxon>
        <taxon>Pseudomonadota</taxon>
        <taxon>Gammaproteobacteria</taxon>
        <taxon>Chromatiales</taxon>
        <taxon>Ectothiorhodospiraceae</taxon>
        <taxon>Thioalkalivibrio</taxon>
    </lineage>
</organism>